<evidence type="ECO:0008006" key="3">
    <source>
        <dbReference type="Google" id="ProtNLM"/>
    </source>
</evidence>
<dbReference type="EMBL" id="CAJOBZ010000008">
    <property type="protein sequence ID" value="CAF4821714.1"/>
    <property type="molecule type" value="Genomic_DNA"/>
</dbReference>
<protein>
    <recommendedName>
        <fullName evidence="3">Endonuclease-reverse transcriptase</fullName>
    </recommendedName>
</protein>
<reference evidence="1" key="1">
    <citation type="submission" date="2021-02" db="EMBL/GenBank/DDBJ databases">
        <authorList>
            <person name="Steward A R."/>
        </authorList>
    </citation>
    <scope>NUCLEOTIDE SEQUENCE</scope>
</reference>
<organism evidence="1 2">
    <name type="scientific">Pieris macdunnoughi</name>
    <dbReference type="NCBI Taxonomy" id="345717"/>
    <lineage>
        <taxon>Eukaryota</taxon>
        <taxon>Metazoa</taxon>
        <taxon>Ecdysozoa</taxon>
        <taxon>Arthropoda</taxon>
        <taxon>Hexapoda</taxon>
        <taxon>Insecta</taxon>
        <taxon>Pterygota</taxon>
        <taxon>Neoptera</taxon>
        <taxon>Endopterygota</taxon>
        <taxon>Lepidoptera</taxon>
        <taxon>Glossata</taxon>
        <taxon>Ditrysia</taxon>
        <taxon>Papilionoidea</taxon>
        <taxon>Pieridae</taxon>
        <taxon>Pierinae</taxon>
        <taxon>Pieris</taxon>
    </lineage>
</organism>
<name>A0A821Q9E4_9NEOP</name>
<accession>A0A821Q9E4</accession>
<dbReference type="Proteomes" id="UP000663880">
    <property type="component" value="Unassembled WGS sequence"/>
</dbReference>
<keyword evidence="2" id="KW-1185">Reference proteome</keyword>
<gene>
    <name evidence="1" type="ORF">PMACD_LOCUS4646</name>
</gene>
<sequence length="194" mass="23077">MSPDDNGNKEVERRVANGWKKYWSLKEVMKDKTLHNSTKSKLFNTCILPVLAYGSETWALTKNVTNKLSVCQHAMERSMTGIKRKDKVRSSNIRGKTKVQDITLKIRRQKWKWAGHMIRGKDKWSKIITQWYPRDGKRKRGRPQKRWDDDIIQVAGTTWGRVAIERPEWRRLEEAFAIWQTDTQKWKKSTIYEK</sequence>
<dbReference type="PANTHER" id="PTHR47027">
    <property type="entry name" value="REVERSE TRANSCRIPTASE DOMAIN-CONTAINING PROTEIN"/>
    <property type="match status" value="1"/>
</dbReference>
<dbReference type="AlphaFoldDB" id="A0A821Q9E4"/>
<dbReference type="OrthoDB" id="410104at2759"/>
<evidence type="ECO:0000313" key="2">
    <source>
        <dbReference type="Proteomes" id="UP000663880"/>
    </source>
</evidence>
<evidence type="ECO:0000313" key="1">
    <source>
        <dbReference type="EMBL" id="CAF4821714.1"/>
    </source>
</evidence>
<dbReference type="PANTHER" id="PTHR47027:SF20">
    <property type="entry name" value="REVERSE TRANSCRIPTASE-LIKE PROTEIN WITH RNA-DIRECTED DNA POLYMERASE DOMAIN"/>
    <property type="match status" value="1"/>
</dbReference>
<comment type="caution">
    <text evidence="1">The sequence shown here is derived from an EMBL/GenBank/DDBJ whole genome shotgun (WGS) entry which is preliminary data.</text>
</comment>
<proteinExistence type="predicted"/>